<dbReference type="Pfam" id="PF11951">
    <property type="entry name" value="Fungal_trans_2"/>
    <property type="match status" value="1"/>
</dbReference>
<organism evidence="15 16">
    <name type="scientific">Kwoniella heveanensis BCC8398</name>
    <dbReference type="NCBI Taxonomy" id="1296120"/>
    <lineage>
        <taxon>Eukaryota</taxon>
        <taxon>Fungi</taxon>
        <taxon>Dikarya</taxon>
        <taxon>Basidiomycota</taxon>
        <taxon>Agaricomycotina</taxon>
        <taxon>Tremellomycetes</taxon>
        <taxon>Tremellales</taxon>
        <taxon>Cryptococcaceae</taxon>
        <taxon>Kwoniella</taxon>
    </lineage>
</organism>
<dbReference type="GO" id="GO:0009308">
    <property type="term" value="P:amine metabolic process"/>
    <property type="evidence" value="ECO:0007669"/>
    <property type="project" value="UniProtKB-UniRule"/>
</dbReference>
<dbReference type="Pfam" id="PF01179">
    <property type="entry name" value="Cu_amine_oxid"/>
    <property type="match status" value="1"/>
</dbReference>
<evidence type="ECO:0000256" key="10">
    <source>
        <dbReference type="PIRSR" id="PIRSR600269-51"/>
    </source>
</evidence>
<dbReference type="InterPro" id="IPR015800">
    <property type="entry name" value="Cu_amine_oxidase_N2"/>
</dbReference>
<dbReference type="GO" id="GO:0008131">
    <property type="term" value="F:primary methylamine oxidase activity"/>
    <property type="evidence" value="ECO:0007669"/>
    <property type="project" value="InterPro"/>
</dbReference>
<dbReference type="InterPro" id="IPR015798">
    <property type="entry name" value="Cu_amine_oxidase_C"/>
</dbReference>
<evidence type="ECO:0000256" key="12">
    <source>
        <dbReference type="SAM" id="MobiDB-lite"/>
    </source>
</evidence>
<evidence type="ECO:0000256" key="6">
    <source>
        <dbReference type="ARBA" id="ARBA00023002"/>
    </source>
</evidence>
<dbReference type="Gene3D" id="3.90.550.10">
    <property type="entry name" value="Spore Coat Polysaccharide Biosynthesis Protein SpsA, Chain A"/>
    <property type="match status" value="1"/>
</dbReference>
<feature type="modified residue" description="2',4',5'-topaquinone" evidence="10">
    <location>
        <position position="431"/>
    </location>
</feature>
<dbReference type="Pfam" id="PF01501">
    <property type="entry name" value="Glyco_transf_8"/>
    <property type="match status" value="1"/>
</dbReference>
<dbReference type="InterPro" id="IPR002495">
    <property type="entry name" value="Glyco_trans_8"/>
</dbReference>
<feature type="region of interest" description="Disordered" evidence="12">
    <location>
        <begin position="815"/>
        <end position="838"/>
    </location>
</feature>
<dbReference type="InterPro" id="IPR021858">
    <property type="entry name" value="Fun_TF"/>
</dbReference>
<dbReference type="SUPFAM" id="SSF54416">
    <property type="entry name" value="Amine oxidase N-terminal region"/>
    <property type="match status" value="2"/>
</dbReference>
<feature type="compositionally biased region" description="Polar residues" evidence="12">
    <location>
        <begin position="820"/>
        <end position="833"/>
    </location>
</feature>
<evidence type="ECO:0000256" key="8">
    <source>
        <dbReference type="ARBA" id="ARBA00023157"/>
    </source>
</evidence>
<comment type="cofactor">
    <cofactor evidence="1">
        <name>Cu cation</name>
        <dbReference type="ChEBI" id="CHEBI:23378"/>
    </cofactor>
</comment>
<dbReference type="InterPro" id="IPR000269">
    <property type="entry name" value="Cu_amine_oxidase"/>
</dbReference>
<dbReference type="InterPro" id="IPR036460">
    <property type="entry name" value="Cu_amine_oxidase_C_sf"/>
</dbReference>
<feature type="domain" description="Copper amine oxidase N2-terminal" evidence="14">
    <location>
        <begin position="28"/>
        <end position="90"/>
    </location>
</feature>
<proteinExistence type="inferred from homology"/>
<evidence type="ECO:0000313" key="15">
    <source>
        <dbReference type="EMBL" id="OCF30942.1"/>
    </source>
</evidence>
<keyword evidence="7 11" id="KW-0186">Copper</keyword>
<dbReference type="PROSITE" id="PS01164">
    <property type="entry name" value="COPPER_AMINE_OXID_1"/>
    <property type="match status" value="1"/>
</dbReference>
<evidence type="ECO:0000259" key="13">
    <source>
        <dbReference type="Pfam" id="PF01179"/>
    </source>
</evidence>
<comment type="subunit">
    <text evidence="3">Homodimer.</text>
</comment>
<feature type="domain" description="Copper amine oxidase catalytic" evidence="13">
    <location>
        <begin position="275"/>
        <end position="678"/>
    </location>
</feature>
<dbReference type="SUPFAM" id="SSF53448">
    <property type="entry name" value="Nucleotide-diphospho-sugar transferases"/>
    <property type="match status" value="1"/>
</dbReference>
<accession>A0A1B9GIN4</accession>
<name>A0A1B9GIN4_9TREE</name>
<keyword evidence="4 11" id="KW-0479">Metal-binding</keyword>
<dbReference type="EC" id="1.4.3.-" evidence="11"/>
<comment type="cofactor">
    <cofactor evidence="11">
        <name>Cu cation</name>
        <dbReference type="ChEBI" id="CHEBI:23378"/>
    </cofactor>
    <text evidence="11">Contains 1 topaquinone per subunit.</text>
</comment>
<dbReference type="Gene3D" id="3.10.450.40">
    <property type="match status" value="2"/>
</dbReference>
<evidence type="ECO:0000256" key="4">
    <source>
        <dbReference type="ARBA" id="ARBA00022723"/>
    </source>
</evidence>
<evidence type="ECO:0000256" key="9">
    <source>
        <dbReference type="PIRSR" id="PIRSR600269-50"/>
    </source>
</evidence>
<keyword evidence="16" id="KW-1185">Reference proteome</keyword>
<dbReference type="EMBL" id="KV700139">
    <property type="protein sequence ID" value="OCF30942.1"/>
    <property type="molecule type" value="Genomic_DNA"/>
</dbReference>
<dbReference type="Proteomes" id="UP000092666">
    <property type="component" value="Unassembled WGS sequence"/>
</dbReference>
<protein>
    <recommendedName>
        <fullName evidence="11">Amine oxidase</fullName>
        <ecNumber evidence="11">1.4.3.-</ecNumber>
    </recommendedName>
</protein>
<dbReference type="InterPro" id="IPR016182">
    <property type="entry name" value="Cu_amine_oxidase_N-reg"/>
</dbReference>
<evidence type="ECO:0000256" key="2">
    <source>
        <dbReference type="ARBA" id="ARBA00007983"/>
    </source>
</evidence>
<reference evidence="16" key="2">
    <citation type="submission" date="2013-12" db="EMBL/GenBank/DDBJ databases">
        <title>Evolution of pathogenesis and genome organization in the Tremellales.</title>
        <authorList>
            <person name="Cuomo C."/>
            <person name="Litvintseva A."/>
            <person name="Heitman J."/>
            <person name="Chen Y."/>
            <person name="Sun S."/>
            <person name="Springer D."/>
            <person name="Dromer F."/>
            <person name="Young S."/>
            <person name="Zeng Q."/>
            <person name="Chapman S."/>
            <person name="Gujja S."/>
            <person name="Saif S."/>
            <person name="Birren B."/>
        </authorList>
    </citation>
    <scope>NUCLEOTIDE SEQUENCE [LARGE SCALE GENOMIC DNA]</scope>
    <source>
        <strain evidence="16">BCC8398</strain>
    </source>
</reference>
<evidence type="ECO:0000256" key="7">
    <source>
        <dbReference type="ARBA" id="ARBA00023008"/>
    </source>
</evidence>
<dbReference type="GO" id="GO:0048038">
    <property type="term" value="F:quinone binding"/>
    <property type="evidence" value="ECO:0007669"/>
    <property type="project" value="InterPro"/>
</dbReference>
<dbReference type="GO" id="GO:0005507">
    <property type="term" value="F:copper ion binding"/>
    <property type="evidence" value="ECO:0007669"/>
    <property type="project" value="InterPro"/>
</dbReference>
<dbReference type="PANTHER" id="PTHR10638:SF91">
    <property type="entry name" value="AMINE OXIDASE"/>
    <property type="match status" value="1"/>
</dbReference>
<evidence type="ECO:0000256" key="5">
    <source>
        <dbReference type="ARBA" id="ARBA00022772"/>
    </source>
</evidence>
<dbReference type="SUPFAM" id="SSF49998">
    <property type="entry name" value="Amine oxidase catalytic domain"/>
    <property type="match status" value="1"/>
</dbReference>
<dbReference type="OrthoDB" id="5379943at2759"/>
<dbReference type="InterPro" id="IPR049948">
    <property type="entry name" value="Cu_Am_ox_TPQ-bd"/>
</dbReference>
<comment type="PTM">
    <text evidence="10 11">Topaquinone (TPQ) is generated by copper-dependent autoxidation of a specific tyrosyl residue.</text>
</comment>
<feature type="compositionally biased region" description="Polar residues" evidence="12">
    <location>
        <begin position="771"/>
        <end position="784"/>
    </location>
</feature>
<evidence type="ECO:0000313" key="16">
    <source>
        <dbReference type="Proteomes" id="UP000092666"/>
    </source>
</evidence>
<feature type="active site" description="Proton acceptor" evidence="9">
    <location>
        <position position="347"/>
    </location>
</feature>
<feature type="region of interest" description="Disordered" evidence="12">
    <location>
        <begin position="753"/>
        <end position="790"/>
    </location>
</feature>
<evidence type="ECO:0000256" key="3">
    <source>
        <dbReference type="ARBA" id="ARBA00011738"/>
    </source>
</evidence>
<evidence type="ECO:0000259" key="14">
    <source>
        <dbReference type="Pfam" id="PF02727"/>
    </source>
</evidence>
<keyword evidence="6 11" id="KW-0560">Oxidoreductase</keyword>
<feature type="active site" description="Schiff-base intermediate with substrate; via topaquinone" evidence="9">
    <location>
        <position position="431"/>
    </location>
</feature>
<dbReference type="PANTHER" id="PTHR10638">
    <property type="entry name" value="COPPER AMINE OXIDASE"/>
    <property type="match status" value="1"/>
</dbReference>
<dbReference type="InterPro" id="IPR029044">
    <property type="entry name" value="Nucleotide-diphossugar_trans"/>
</dbReference>
<gene>
    <name evidence="15" type="ORF">I316_07348</name>
</gene>
<dbReference type="Pfam" id="PF02727">
    <property type="entry name" value="Cu_amine_oxidN2"/>
    <property type="match status" value="1"/>
</dbReference>
<dbReference type="Gene3D" id="2.70.98.20">
    <property type="entry name" value="Copper amine oxidase, catalytic domain"/>
    <property type="match status" value="1"/>
</dbReference>
<dbReference type="FunFam" id="2.70.98.20:FF:000001">
    <property type="entry name" value="Amine oxidase"/>
    <property type="match status" value="1"/>
</dbReference>
<comment type="similarity">
    <text evidence="2 11">Belongs to the copper/topaquinone oxidase family.</text>
</comment>
<reference evidence="15 16" key="1">
    <citation type="submission" date="2013-07" db="EMBL/GenBank/DDBJ databases">
        <title>The Genome Sequence of Cryptococcus heveanensis BCC8398.</title>
        <authorList>
            <consortium name="The Broad Institute Genome Sequencing Platform"/>
            <person name="Cuomo C."/>
            <person name="Litvintseva A."/>
            <person name="Chen Y."/>
            <person name="Heitman J."/>
            <person name="Sun S."/>
            <person name="Springer D."/>
            <person name="Dromer F."/>
            <person name="Young S.K."/>
            <person name="Zeng Q."/>
            <person name="Gargeya S."/>
            <person name="Fitzgerald M."/>
            <person name="Abouelleil A."/>
            <person name="Alvarado L."/>
            <person name="Berlin A.M."/>
            <person name="Chapman S.B."/>
            <person name="Dewar J."/>
            <person name="Goldberg J."/>
            <person name="Griggs A."/>
            <person name="Gujja S."/>
            <person name="Hansen M."/>
            <person name="Howarth C."/>
            <person name="Imamovic A."/>
            <person name="Larimer J."/>
            <person name="McCowan C."/>
            <person name="Murphy C."/>
            <person name="Pearson M."/>
            <person name="Priest M."/>
            <person name="Roberts A."/>
            <person name="Saif S."/>
            <person name="Shea T."/>
            <person name="Sykes S."/>
            <person name="Wortman J."/>
            <person name="Nusbaum C."/>
            <person name="Birren B."/>
        </authorList>
    </citation>
    <scope>NUCLEOTIDE SEQUENCE [LARGE SCALE GENOMIC DNA]</scope>
    <source>
        <strain evidence="15 16">BCC8398</strain>
    </source>
</reference>
<keyword evidence="5 9" id="KW-0801">TPQ</keyword>
<keyword evidence="8" id="KW-1015">Disulfide bond</keyword>
<evidence type="ECO:0000256" key="1">
    <source>
        <dbReference type="ARBA" id="ARBA00001935"/>
    </source>
</evidence>
<dbReference type="GO" id="GO:0016757">
    <property type="term" value="F:glycosyltransferase activity"/>
    <property type="evidence" value="ECO:0007669"/>
    <property type="project" value="InterPro"/>
</dbReference>
<dbReference type="STRING" id="1296120.A0A1B9GIN4"/>
<evidence type="ECO:0000256" key="11">
    <source>
        <dbReference type="RuleBase" id="RU000672"/>
    </source>
</evidence>
<sequence length="1563" mass="173798">MTAVENIVSSIANTLGLNGHSTSSITTHPLDPLSASEIATAVQFLKQSKSNEKLWFKAIQLVEPPKAVLAPWLDAFAQGRNVEKPPRVAEITYGVRSETGALWSTAEVLISSSEEPHQLLADTPVPAGQHVFADMAEMMKAEEVLLNHPEFLAVVKKFHLPETARVVADAWIYGSDSFEDSPRHISFMVYLSFSDDPDSCHYAAPLPVIPTVLADTFELLKIEFTPIYGEGDKTIMDLIEEGKTFPWEAYVPNEYDAAIRAKAGLNNRMDLKPYRVIQPEGAGFKLEGRVLKWQKWSFHIGFNFREGIVLSDLRYDGRRTFYRLSVSDMTVPYGDPRGPFHRKQAFDLGDCGAGQTANELALGCDCLGEILYLDFDHITNTGGPLKSKGVVCIHEQDDGIGWKHTNFRTGKPAVTRSRILIIQTIITVANYEYVFAWKFDQAAGVHLETRATGILSTCAILPGETSPFGNVVSPGVLATNHQHLFSLRIDPSIDGHSNTIYQEDSVAMPFDKLNPPKDNRWGVGYKVEKTPITTSGFADIDPTKARVFKIVNPNIKNPVSGRPVGYKLVPAASQLILAHPDSVAFARAEFGDHSIYVTSYKDRELFSGGDWTNQSNGKSKGIRSWIGRSDNVDNADVVLWHTFGLTHNPRVEDFPVMPCETHMVSLKPADFFTCSPAIDVPASTQAFNQSKYFQPASTGHFQGSDKVERNAKVNAESHADASLEHVPAALHVVSEGFDVIWCEYPAIKKFSSTRPTLTPPIDKPDEHPNPTEGSQGQPSSTSLSAAALDPPSLSPGVFGSNLDLPSNSQSLSSIDLSQLQARSSTNSTTQSLKSAGDPTALQPLEPIVLLLAICRNTKMRTFFAQPTPEIPPDFLSTVFPIKDDLDCFHHCVTYSLSILVVTEAGNPWNEHIAPLFLQPTLPAEALKQAMLSSLQARNSDNRSATVSRALALKYRSNAISILRRNDENPDLTYMAANSILLVSDLLGANTRWRESVRLSRRALQKLGGADKFVFGDSRLVSPAAKVIIEFFVMSGLFAILSSGERYHLLTNTDVGDELDSWWDVLASAELEQPNVSERLHLARLYGISRSLIRSLHDIINLFPSPTNNNRPSREAVRRAETQWDSWMIRDAPSIGDPRTKAGSMAYWHAGKILFLRRLKETNEHESVVESVDEILGIAEAVTDKVELLNWPIIIAASTMTDPLQRTRAKACLTAFASQCSFEIQVAQMLCDEMWLRIDEGTDEYDSAFPLIVAVDPAVPAAAIDALKQAGLTVRVVRPLLPLGTVTSIAERFVATWTKVALLQFVEYERLVLIDGDMMLRQNMDELFDFPLQNDQIAATFGCICNYAKSTWAPPFWSKENCGFTQSYHPTAITHPVPTSTSGPLSMLNSGIVVLIPSVERYDSITRYLTSSDPAIQERIAGWMFPDQDLLQEFFCGRWISLPWIYNAIKTMRYEHGNFFRDDEVRNLHYIVDKPWKQRPNYNTPEEKARTGRVYRVDHGSFKHEQDGVWGVPAAQADAVTHGWWWEMYEEMVKGFRSDGYGFLNYVSQFVDAGDRQLDTAPSH</sequence>